<sequence>MCHPIDDCRSPVADDAEMGIEVYTEFVNNYFGRLDSFDYLHTQLYKKNGNAEQLMLLRWVYYWAEKTGMRVVASMDSC</sequence>
<evidence type="ECO:0000313" key="1">
    <source>
        <dbReference type="EMBL" id="RZC58160.1"/>
    </source>
</evidence>
<dbReference type="AlphaFoldDB" id="A0A4Y7JDT7"/>
<accession>A0A4Y7JDT7</accession>
<dbReference type="Gramene" id="RZC58160">
    <property type="protein sequence ID" value="RZC58160"/>
    <property type="gene ID" value="C5167_005472"/>
</dbReference>
<keyword evidence="2" id="KW-1185">Reference proteome</keyword>
<organism evidence="1 2">
    <name type="scientific">Papaver somniferum</name>
    <name type="common">Opium poppy</name>
    <dbReference type="NCBI Taxonomy" id="3469"/>
    <lineage>
        <taxon>Eukaryota</taxon>
        <taxon>Viridiplantae</taxon>
        <taxon>Streptophyta</taxon>
        <taxon>Embryophyta</taxon>
        <taxon>Tracheophyta</taxon>
        <taxon>Spermatophyta</taxon>
        <taxon>Magnoliopsida</taxon>
        <taxon>Ranunculales</taxon>
        <taxon>Papaveraceae</taxon>
        <taxon>Papaveroideae</taxon>
        <taxon>Papaver</taxon>
    </lineage>
</organism>
<reference evidence="1 2" key="1">
    <citation type="journal article" date="2018" name="Science">
        <title>The opium poppy genome and morphinan production.</title>
        <authorList>
            <person name="Guo L."/>
            <person name="Winzer T."/>
            <person name="Yang X."/>
            <person name="Li Y."/>
            <person name="Ning Z."/>
            <person name="He Z."/>
            <person name="Teodor R."/>
            <person name="Lu Y."/>
            <person name="Bowser T.A."/>
            <person name="Graham I.A."/>
            <person name="Ye K."/>
        </authorList>
    </citation>
    <scope>NUCLEOTIDE SEQUENCE [LARGE SCALE GENOMIC DNA]</scope>
    <source>
        <strain evidence="2">cv. HN1</strain>
        <tissue evidence="1">Leaves</tissue>
    </source>
</reference>
<proteinExistence type="predicted"/>
<evidence type="ECO:0000313" key="2">
    <source>
        <dbReference type="Proteomes" id="UP000316621"/>
    </source>
</evidence>
<name>A0A4Y7JDT7_PAPSO</name>
<gene>
    <name evidence="1" type="ORF">C5167_005472</name>
</gene>
<dbReference type="EMBL" id="CM010718">
    <property type="protein sequence ID" value="RZC58160.1"/>
    <property type="molecule type" value="Genomic_DNA"/>
</dbReference>
<protein>
    <submittedName>
        <fullName evidence="1">Uncharacterized protein</fullName>
    </submittedName>
</protein>
<dbReference type="Proteomes" id="UP000316621">
    <property type="component" value="Chromosome 4"/>
</dbReference>